<reference evidence="11" key="1">
    <citation type="submission" date="2018-01" db="EMBL/GenBank/DDBJ databases">
        <authorList>
            <person name="Kerou L M."/>
        </authorList>
    </citation>
    <scope>NUCLEOTIDE SEQUENCE [LARGE SCALE GENOMIC DNA]</scope>
    <source>
        <strain evidence="11">SCU2</strain>
    </source>
</reference>
<keyword evidence="4" id="KW-1003">Cell membrane</keyword>
<dbReference type="AlphaFoldDB" id="A0A2K5ARY4"/>
<dbReference type="InterPro" id="IPR003593">
    <property type="entry name" value="AAA+_ATPase"/>
</dbReference>
<dbReference type="InterPro" id="IPR003439">
    <property type="entry name" value="ABC_transporter-like_ATP-bd"/>
</dbReference>
<dbReference type="InterPro" id="IPR027417">
    <property type="entry name" value="P-loop_NTPase"/>
</dbReference>
<dbReference type="PANTHER" id="PTHR42711:SF5">
    <property type="entry name" value="ABC TRANSPORTER ATP-BINDING PROTEIN NATA"/>
    <property type="match status" value="1"/>
</dbReference>
<evidence type="ECO:0000256" key="1">
    <source>
        <dbReference type="ARBA" id="ARBA00004236"/>
    </source>
</evidence>
<keyword evidence="7" id="KW-1278">Translocase</keyword>
<dbReference type="KEGG" id="ncv:NCAV_1230"/>
<gene>
    <name evidence="10" type="ORF">NCAV_1230</name>
</gene>
<evidence type="ECO:0000259" key="9">
    <source>
        <dbReference type="PROSITE" id="PS50893"/>
    </source>
</evidence>
<evidence type="ECO:0000256" key="3">
    <source>
        <dbReference type="ARBA" id="ARBA00022448"/>
    </source>
</evidence>
<name>A0A2K5ARY4_9ARCH</name>
<dbReference type="InterPro" id="IPR050763">
    <property type="entry name" value="ABC_transporter_ATP-binding"/>
</dbReference>
<sequence>MDMEHAIEVVNLVKSYSGKNVVDGISFNVKKGMIFALLGPNGAGKTTTIEIVECIRPLTSGSVRVLGYDVGDRRDEQEIKRRIGIMPQEFRALDKLTVKENIELFSRLYPYHSSSSKDVDEVIREFGLEEYSNVRFERLSGGIRQRLGLAIATIHDPEILFLDEPTTGLDPTSRRQVWAMIRALKDSGKTVVLTSHYMEEVEYLADEVAIMNKGRIVASGSPQDIASRYGTGRRLTIRGYSRSRLLASLANSSNTLGDTLTLSMDRLDSMLIAEIVDMAIKDGLEVQFKNPSLEDAFLRLVGRIDEDGRLIING</sequence>
<evidence type="ECO:0000256" key="5">
    <source>
        <dbReference type="ARBA" id="ARBA00022741"/>
    </source>
</evidence>
<dbReference type="SUPFAM" id="SSF52540">
    <property type="entry name" value="P-loop containing nucleoside triphosphate hydrolases"/>
    <property type="match status" value="1"/>
</dbReference>
<keyword evidence="5" id="KW-0547">Nucleotide-binding</keyword>
<dbReference type="GeneID" id="41595234"/>
<dbReference type="GO" id="GO:0005886">
    <property type="term" value="C:plasma membrane"/>
    <property type="evidence" value="ECO:0007669"/>
    <property type="project" value="UniProtKB-SubCell"/>
</dbReference>
<evidence type="ECO:0000313" key="10">
    <source>
        <dbReference type="EMBL" id="SPC34397.1"/>
    </source>
</evidence>
<comment type="subcellular location">
    <subcellularLocation>
        <location evidence="1">Cell membrane</location>
    </subcellularLocation>
</comment>
<dbReference type="RefSeq" id="WP_103286941.1">
    <property type="nucleotide sequence ID" value="NZ_LT981265.1"/>
</dbReference>
<dbReference type="GO" id="GO:0005524">
    <property type="term" value="F:ATP binding"/>
    <property type="evidence" value="ECO:0007669"/>
    <property type="project" value="UniProtKB-KW"/>
</dbReference>
<dbReference type="PANTHER" id="PTHR42711">
    <property type="entry name" value="ABC TRANSPORTER ATP-BINDING PROTEIN"/>
    <property type="match status" value="1"/>
</dbReference>
<evidence type="ECO:0000256" key="2">
    <source>
        <dbReference type="ARBA" id="ARBA00005417"/>
    </source>
</evidence>
<evidence type="ECO:0000256" key="4">
    <source>
        <dbReference type="ARBA" id="ARBA00022475"/>
    </source>
</evidence>
<organism evidence="10 11">
    <name type="scientific">Candidatus Nitrosocaldus cavascurensis</name>
    <dbReference type="NCBI Taxonomy" id="2058097"/>
    <lineage>
        <taxon>Archaea</taxon>
        <taxon>Nitrososphaerota</taxon>
        <taxon>Nitrososphaeria</taxon>
        <taxon>Candidatus Nitrosocaldales</taxon>
        <taxon>Candidatus Nitrosocaldaceae</taxon>
        <taxon>Candidatus Nitrosocaldus</taxon>
    </lineage>
</organism>
<keyword evidence="3" id="KW-0813">Transport</keyword>
<dbReference type="SMART" id="SM00382">
    <property type="entry name" value="AAA"/>
    <property type="match status" value="1"/>
</dbReference>
<dbReference type="Gene3D" id="3.40.50.300">
    <property type="entry name" value="P-loop containing nucleotide triphosphate hydrolases"/>
    <property type="match status" value="1"/>
</dbReference>
<dbReference type="Proteomes" id="UP000236248">
    <property type="component" value="Chromosome NCAV"/>
</dbReference>
<dbReference type="FunFam" id="3.40.50.300:FF:000589">
    <property type="entry name" value="ABC transporter, ATP-binding subunit"/>
    <property type="match status" value="1"/>
</dbReference>
<evidence type="ECO:0000256" key="7">
    <source>
        <dbReference type="ARBA" id="ARBA00022967"/>
    </source>
</evidence>
<keyword evidence="8" id="KW-0472">Membrane</keyword>
<protein>
    <submittedName>
        <fullName evidence="10">Putative ABC transporter ATP-binding protein</fullName>
    </submittedName>
</protein>
<keyword evidence="6 10" id="KW-0067">ATP-binding</keyword>
<evidence type="ECO:0000313" key="11">
    <source>
        <dbReference type="Proteomes" id="UP000236248"/>
    </source>
</evidence>
<proteinExistence type="inferred from homology"/>
<dbReference type="EMBL" id="LT981265">
    <property type="protein sequence ID" value="SPC34397.1"/>
    <property type="molecule type" value="Genomic_DNA"/>
</dbReference>
<comment type="similarity">
    <text evidence="2">Belongs to the ABC transporter superfamily.</text>
</comment>
<dbReference type="GO" id="GO:0016887">
    <property type="term" value="F:ATP hydrolysis activity"/>
    <property type="evidence" value="ECO:0007669"/>
    <property type="project" value="InterPro"/>
</dbReference>
<evidence type="ECO:0000256" key="6">
    <source>
        <dbReference type="ARBA" id="ARBA00022840"/>
    </source>
</evidence>
<accession>A0A2K5ARY4</accession>
<feature type="domain" description="ABC transporter" evidence="9">
    <location>
        <begin position="7"/>
        <end position="238"/>
    </location>
</feature>
<dbReference type="Pfam" id="PF00005">
    <property type="entry name" value="ABC_tran"/>
    <property type="match status" value="1"/>
</dbReference>
<evidence type="ECO:0000256" key="8">
    <source>
        <dbReference type="ARBA" id="ARBA00023136"/>
    </source>
</evidence>
<keyword evidence="11" id="KW-1185">Reference proteome</keyword>
<dbReference type="PROSITE" id="PS50893">
    <property type="entry name" value="ABC_TRANSPORTER_2"/>
    <property type="match status" value="1"/>
</dbReference>